<evidence type="ECO:0000256" key="1">
    <source>
        <dbReference type="SAM" id="Phobius"/>
    </source>
</evidence>
<organism evidence="2 3">
    <name type="scientific">Desemzia incerta</name>
    <dbReference type="NCBI Taxonomy" id="82801"/>
    <lineage>
        <taxon>Bacteria</taxon>
        <taxon>Bacillati</taxon>
        <taxon>Bacillota</taxon>
        <taxon>Bacilli</taxon>
        <taxon>Lactobacillales</taxon>
        <taxon>Carnobacteriaceae</taxon>
        <taxon>Desemzia</taxon>
    </lineage>
</organism>
<sequence length="212" mass="24260">MKKFDFSNGIVIATEWISRLAIANLMWLLCSLPIVTLIPSTNALFRLFYLWSKGEDTPSTAKFFWHSFKKDFWNSYKGGGLVWGVLVVLLLDSWILTLLAQTQSWLHIYKYVLYMTTILFSLTALYYFPLSKKLSGSGPKQLLAAFWLMIGHPVLSLLLAVSCMLLVIILLRFPALLFFFSGSGIVGLATMYTNKAIYHSSMRRKKKISEEY</sequence>
<dbReference type="RefSeq" id="WP_092481044.1">
    <property type="nucleotide sequence ID" value="NZ_FOXW01000008.1"/>
</dbReference>
<proteinExistence type="predicted"/>
<keyword evidence="1" id="KW-1133">Transmembrane helix</keyword>
<feature type="transmembrane region" description="Helical" evidence="1">
    <location>
        <begin position="177"/>
        <end position="198"/>
    </location>
</feature>
<reference evidence="2 3" key="1">
    <citation type="submission" date="2016-10" db="EMBL/GenBank/DDBJ databases">
        <authorList>
            <person name="de Groot N.N."/>
        </authorList>
    </citation>
    <scope>NUCLEOTIDE SEQUENCE [LARGE SCALE GENOMIC DNA]</scope>
    <source>
        <strain evidence="2 3">DSM 20581</strain>
    </source>
</reference>
<keyword evidence="1" id="KW-0812">Transmembrane</keyword>
<gene>
    <name evidence="2" type="ORF">SAMN04488506_2027</name>
</gene>
<feature type="transmembrane region" description="Helical" evidence="1">
    <location>
        <begin position="80"/>
        <end position="99"/>
    </location>
</feature>
<dbReference type="Pfam" id="PF04854">
    <property type="entry name" value="DUF624"/>
    <property type="match status" value="1"/>
</dbReference>
<dbReference type="InterPro" id="IPR006938">
    <property type="entry name" value="DUF624"/>
</dbReference>
<feature type="transmembrane region" description="Helical" evidence="1">
    <location>
        <begin position="111"/>
        <end position="130"/>
    </location>
</feature>
<name>A0A1I5YHX2_9LACT</name>
<keyword evidence="3" id="KW-1185">Reference proteome</keyword>
<protein>
    <submittedName>
        <fullName evidence="2">Uncharacterized membrane protein YesL</fullName>
    </submittedName>
</protein>
<dbReference type="STRING" id="82801.SAMN04488506_2027"/>
<keyword evidence="1" id="KW-0472">Membrane</keyword>
<dbReference type="OrthoDB" id="2182676at2"/>
<evidence type="ECO:0000313" key="3">
    <source>
        <dbReference type="Proteomes" id="UP000199136"/>
    </source>
</evidence>
<dbReference type="EMBL" id="FOXW01000008">
    <property type="protein sequence ID" value="SFQ43765.1"/>
    <property type="molecule type" value="Genomic_DNA"/>
</dbReference>
<feature type="transmembrane region" description="Helical" evidence="1">
    <location>
        <begin position="20"/>
        <end position="45"/>
    </location>
</feature>
<dbReference type="Proteomes" id="UP000199136">
    <property type="component" value="Unassembled WGS sequence"/>
</dbReference>
<dbReference type="AlphaFoldDB" id="A0A1I5YHX2"/>
<feature type="transmembrane region" description="Helical" evidence="1">
    <location>
        <begin position="142"/>
        <end position="171"/>
    </location>
</feature>
<accession>A0A1I5YHX2</accession>
<evidence type="ECO:0000313" key="2">
    <source>
        <dbReference type="EMBL" id="SFQ43765.1"/>
    </source>
</evidence>